<accession>A0A1C7M2V8</accession>
<evidence type="ECO:0000259" key="1">
    <source>
        <dbReference type="Pfam" id="PF07859"/>
    </source>
</evidence>
<dbReference type="STRING" id="5627.A0A1C7M2V8"/>
<comment type="caution">
    <text evidence="2">The sequence shown here is derived from an EMBL/GenBank/DDBJ whole genome shotgun (WGS) entry which is preliminary data.</text>
</comment>
<dbReference type="Pfam" id="PF07859">
    <property type="entry name" value="Abhydrolase_3"/>
    <property type="match status" value="1"/>
</dbReference>
<dbReference type="EMBL" id="LUGG01000011">
    <property type="protein sequence ID" value="OBZ71192.1"/>
    <property type="molecule type" value="Genomic_DNA"/>
</dbReference>
<evidence type="ECO:0000313" key="3">
    <source>
        <dbReference type="Proteomes" id="UP000092993"/>
    </source>
</evidence>
<dbReference type="Proteomes" id="UP000092993">
    <property type="component" value="Unassembled WGS sequence"/>
</dbReference>
<dbReference type="GO" id="GO:0016787">
    <property type="term" value="F:hydrolase activity"/>
    <property type="evidence" value="ECO:0007669"/>
    <property type="project" value="InterPro"/>
</dbReference>
<name>A0A1C7M2V8_GRIFR</name>
<dbReference type="AlphaFoldDB" id="A0A1C7M2V8"/>
<sequence length="337" mass="36530">MTPAGDSSSADTLVEPLTFAYKRVQDTAIHLDLYPPCLPDNTNVLKPCEPALVPAVVYFHGGGLTVGNRRSWFPSWLHKRVVSAGIAFISADYRLLPPATGHDILADIKDVFRFLSEDINTMLQSQGDPTGLDKPPSKCPTFSIDAIRLQLQGAALVIISLYGMGGDFLTSHYLCPKTEVFFRGREMLDPTQFSEYLYPLSCDLAANPDSPLSYHPNTFHIPGYPSNPRMLLGRLYLQLASSSKPPSTPSIVLDTSDTRGMSRGINGHTALPTSHLGPPTGDEFTEAGLCRQARLAVTESNPGIGTRQPETWSSFSAVSTLFGLDIPQIPVKAAALV</sequence>
<keyword evidence="3" id="KW-1185">Reference proteome</keyword>
<gene>
    <name evidence="2" type="ORF">A0H81_08412</name>
</gene>
<proteinExistence type="predicted"/>
<feature type="domain" description="Alpha/beta hydrolase fold-3" evidence="1">
    <location>
        <begin position="56"/>
        <end position="118"/>
    </location>
</feature>
<reference evidence="2 3" key="1">
    <citation type="submission" date="2016-03" db="EMBL/GenBank/DDBJ databases">
        <title>Whole genome sequencing of Grifola frondosa 9006-11.</title>
        <authorList>
            <person name="Min B."/>
            <person name="Park H."/>
            <person name="Kim J.-G."/>
            <person name="Cho H."/>
            <person name="Oh Y.-L."/>
            <person name="Kong W.-S."/>
            <person name="Choi I.-G."/>
        </authorList>
    </citation>
    <scope>NUCLEOTIDE SEQUENCE [LARGE SCALE GENOMIC DNA]</scope>
    <source>
        <strain evidence="2 3">9006-11</strain>
    </source>
</reference>
<dbReference type="Gene3D" id="3.40.50.1820">
    <property type="entry name" value="alpha/beta hydrolase"/>
    <property type="match status" value="1"/>
</dbReference>
<dbReference type="OrthoDB" id="19653at2759"/>
<evidence type="ECO:0000313" key="2">
    <source>
        <dbReference type="EMBL" id="OBZ71192.1"/>
    </source>
</evidence>
<dbReference type="InterPro" id="IPR013094">
    <property type="entry name" value="AB_hydrolase_3"/>
</dbReference>
<organism evidence="2 3">
    <name type="scientific">Grifola frondosa</name>
    <name type="common">Maitake</name>
    <name type="synonym">Polyporus frondosus</name>
    <dbReference type="NCBI Taxonomy" id="5627"/>
    <lineage>
        <taxon>Eukaryota</taxon>
        <taxon>Fungi</taxon>
        <taxon>Dikarya</taxon>
        <taxon>Basidiomycota</taxon>
        <taxon>Agaricomycotina</taxon>
        <taxon>Agaricomycetes</taxon>
        <taxon>Polyporales</taxon>
        <taxon>Grifolaceae</taxon>
        <taxon>Grifola</taxon>
    </lineage>
</organism>
<dbReference type="SUPFAM" id="SSF53474">
    <property type="entry name" value="alpha/beta-Hydrolases"/>
    <property type="match status" value="1"/>
</dbReference>
<dbReference type="InterPro" id="IPR029058">
    <property type="entry name" value="AB_hydrolase_fold"/>
</dbReference>
<protein>
    <recommendedName>
        <fullName evidence="1">Alpha/beta hydrolase fold-3 domain-containing protein</fullName>
    </recommendedName>
</protein>